<keyword evidence="3" id="KW-1185">Reference proteome</keyword>
<evidence type="ECO:0000313" key="3">
    <source>
        <dbReference type="Proteomes" id="UP001566132"/>
    </source>
</evidence>
<dbReference type="InterPro" id="IPR044822">
    <property type="entry name" value="Myb_DNA-bind_4"/>
</dbReference>
<sequence length="233" mass="27994">MVLRPSENEDAVDPFKWSHNATLMFLNLYKDNRKQVGTLELKNIKKLFEKISKELKHQLQLNITPANCENRWKHLERMYKKYIDNNKKTGRGRKSFEYAEIMEDILEKKNIHPVLLLSSEDINIPTDNTNDLNVSTLPVPEEVPTNEIENLTPKATKRELKTRTYKNRKMRVDILREIRNERKSFYKDYFEMEKEKLEQEEIRNKLLQEKNEILKTFLENKITSPNELFFDNF</sequence>
<reference evidence="2 3" key="1">
    <citation type="submission" date="2024-05" db="EMBL/GenBank/DDBJ databases">
        <title>Genetic variation in Jamaican populations of the coffee berry borer (Hypothenemus hampei).</title>
        <authorList>
            <person name="Errbii M."/>
            <person name="Myrie A."/>
        </authorList>
    </citation>
    <scope>NUCLEOTIDE SEQUENCE [LARGE SCALE GENOMIC DNA]</scope>
    <source>
        <strain evidence="2">JA-Hopewell-2020-01-JO</strain>
        <tissue evidence="2">Whole body</tissue>
    </source>
</reference>
<feature type="domain" description="Myb/SANT-like DNA-binding" evidence="1">
    <location>
        <begin position="16"/>
        <end position="104"/>
    </location>
</feature>
<evidence type="ECO:0000259" key="1">
    <source>
        <dbReference type="Pfam" id="PF13837"/>
    </source>
</evidence>
<dbReference type="Gene3D" id="1.10.10.60">
    <property type="entry name" value="Homeodomain-like"/>
    <property type="match status" value="1"/>
</dbReference>
<dbReference type="Proteomes" id="UP001566132">
    <property type="component" value="Unassembled WGS sequence"/>
</dbReference>
<name>A0ABD1EY69_HYPHA</name>
<dbReference type="Pfam" id="PF13837">
    <property type="entry name" value="Myb_DNA-bind_4"/>
    <property type="match status" value="1"/>
</dbReference>
<proteinExistence type="predicted"/>
<organism evidence="2 3">
    <name type="scientific">Hypothenemus hampei</name>
    <name type="common">Coffee berry borer</name>
    <dbReference type="NCBI Taxonomy" id="57062"/>
    <lineage>
        <taxon>Eukaryota</taxon>
        <taxon>Metazoa</taxon>
        <taxon>Ecdysozoa</taxon>
        <taxon>Arthropoda</taxon>
        <taxon>Hexapoda</taxon>
        <taxon>Insecta</taxon>
        <taxon>Pterygota</taxon>
        <taxon>Neoptera</taxon>
        <taxon>Endopterygota</taxon>
        <taxon>Coleoptera</taxon>
        <taxon>Polyphaga</taxon>
        <taxon>Cucujiformia</taxon>
        <taxon>Curculionidae</taxon>
        <taxon>Scolytinae</taxon>
        <taxon>Hypothenemus</taxon>
    </lineage>
</organism>
<dbReference type="EMBL" id="JBDJPC010000005">
    <property type="protein sequence ID" value="KAL1502872.1"/>
    <property type="molecule type" value="Genomic_DNA"/>
</dbReference>
<gene>
    <name evidence="2" type="ORF">ABEB36_007950</name>
</gene>
<evidence type="ECO:0000313" key="2">
    <source>
        <dbReference type="EMBL" id="KAL1502872.1"/>
    </source>
</evidence>
<protein>
    <recommendedName>
        <fullName evidence="1">Myb/SANT-like DNA-binding domain-containing protein</fullName>
    </recommendedName>
</protein>
<dbReference type="AlphaFoldDB" id="A0ABD1EY69"/>
<comment type="caution">
    <text evidence="2">The sequence shown here is derived from an EMBL/GenBank/DDBJ whole genome shotgun (WGS) entry which is preliminary data.</text>
</comment>
<accession>A0ABD1EY69</accession>